<comment type="caution">
    <text evidence="1">The sequence shown here is derived from an EMBL/GenBank/DDBJ whole genome shotgun (WGS) entry which is preliminary data.</text>
</comment>
<reference evidence="1" key="1">
    <citation type="submission" date="2020-05" db="EMBL/GenBank/DDBJ databases">
        <title>Large-scale comparative analyses of tick genomes elucidate their genetic diversity and vector capacities.</title>
        <authorList>
            <person name="Jia N."/>
            <person name="Wang J."/>
            <person name="Shi W."/>
            <person name="Du L."/>
            <person name="Sun Y."/>
            <person name="Zhan W."/>
            <person name="Jiang J."/>
            <person name="Wang Q."/>
            <person name="Zhang B."/>
            <person name="Ji P."/>
            <person name="Sakyi L.B."/>
            <person name="Cui X."/>
            <person name="Yuan T."/>
            <person name="Jiang B."/>
            <person name="Yang W."/>
            <person name="Lam T.T.-Y."/>
            <person name="Chang Q."/>
            <person name="Ding S."/>
            <person name="Wang X."/>
            <person name="Zhu J."/>
            <person name="Ruan X."/>
            <person name="Zhao L."/>
            <person name="Wei J."/>
            <person name="Que T."/>
            <person name="Du C."/>
            <person name="Cheng J."/>
            <person name="Dai P."/>
            <person name="Han X."/>
            <person name="Huang E."/>
            <person name="Gao Y."/>
            <person name="Liu J."/>
            <person name="Shao H."/>
            <person name="Ye R."/>
            <person name="Li L."/>
            <person name="Wei W."/>
            <person name="Wang X."/>
            <person name="Wang C."/>
            <person name="Yang T."/>
            <person name="Huo Q."/>
            <person name="Li W."/>
            <person name="Guo W."/>
            <person name="Chen H."/>
            <person name="Zhou L."/>
            <person name="Ni X."/>
            <person name="Tian J."/>
            <person name="Zhou Y."/>
            <person name="Sheng Y."/>
            <person name="Liu T."/>
            <person name="Pan Y."/>
            <person name="Xia L."/>
            <person name="Li J."/>
            <person name="Zhao F."/>
            <person name="Cao W."/>
        </authorList>
    </citation>
    <scope>NUCLEOTIDE SEQUENCE</scope>
    <source>
        <strain evidence="1">Dsil-2018</strain>
    </source>
</reference>
<organism evidence="1 2">
    <name type="scientific">Dermacentor silvarum</name>
    <name type="common">Tick</name>
    <dbReference type="NCBI Taxonomy" id="543639"/>
    <lineage>
        <taxon>Eukaryota</taxon>
        <taxon>Metazoa</taxon>
        <taxon>Ecdysozoa</taxon>
        <taxon>Arthropoda</taxon>
        <taxon>Chelicerata</taxon>
        <taxon>Arachnida</taxon>
        <taxon>Acari</taxon>
        <taxon>Parasitiformes</taxon>
        <taxon>Ixodida</taxon>
        <taxon>Ixodoidea</taxon>
        <taxon>Ixodidae</taxon>
        <taxon>Rhipicephalinae</taxon>
        <taxon>Dermacentor</taxon>
    </lineage>
</organism>
<sequence>MPATRVCGICSLVPSRSVLLPCGHVLCQLCKGQIGNEAMCPQCPSDGLVFSDDDVVTLNFSQCDVEKRRVLCVAGGPKCGFTGTLFELRGHLAHCDRDEATCPKCQRFVVRNVFVDHYRQCTDGNFQCQGASGTGPPTTVEKLGAIKKDVETLRRLASEGDPNQQSAYVNVANSLMERVAELERELLQVRKGAGGVEQNSPLQAFKVPIVPGPFRAASKPGVFVTTCVFKDVHAMHNSVKAEKKERKIASDVCTLGGYTFRVRCHLCPDESQSVRISFELFLQCGEWDDHVAWPFSKSVTLILTNPVDAAKDVRLPLSVGECHGSSRKPVPGICNTGYKTEDIEWNYVLRHGYVGKNKLYVTVEFE</sequence>
<dbReference type="Proteomes" id="UP000821865">
    <property type="component" value="Chromosome 9"/>
</dbReference>
<evidence type="ECO:0000313" key="1">
    <source>
        <dbReference type="EMBL" id="KAH7932776.1"/>
    </source>
</evidence>
<name>A0ACB8C104_DERSI</name>
<accession>A0ACB8C104</accession>
<evidence type="ECO:0000313" key="2">
    <source>
        <dbReference type="Proteomes" id="UP000821865"/>
    </source>
</evidence>
<protein>
    <submittedName>
        <fullName evidence="1">Uncharacterized protein</fullName>
    </submittedName>
</protein>
<dbReference type="EMBL" id="CM023478">
    <property type="protein sequence ID" value="KAH7932776.1"/>
    <property type="molecule type" value="Genomic_DNA"/>
</dbReference>
<proteinExistence type="predicted"/>
<keyword evidence="2" id="KW-1185">Reference proteome</keyword>
<gene>
    <name evidence="1" type="ORF">HPB49_002427</name>
</gene>